<feature type="binding site" evidence="11">
    <location>
        <position position="247"/>
    </location>
    <ligand>
        <name>Zn(2+)</name>
        <dbReference type="ChEBI" id="CHEBI:29105"/>
        <note>catalytic</note>
    </ligand>
</feature>
<dbReference type="NCBIfam" id="NF001591">
    <property type="entry name" value="PRK00393.1"/>
    <property type="match status" value="1"/>
</dbReference>
<feature type="binding site" evidence="11">
    <location>
        <position position="245"/>
    </location>
    <ligand>
        <name>Zn(2+)</name>
        <dbReference type="ChEBI" id="CHEBI:29105"/>
        <note>catalytic</note>
    </ligand>
</feature>
<comment type="function">
    <text evidence="11">Catalyzes the conversion of GTP to 2,5-diamino-6-ribosylamino-4(3H)-pyrimidinone 5'-phosphate (DARP), formate and pyrophosphate.</text>
</comment>
<accession>A0A8J2YWH8</accession>
<dbReference type="GO" id="GO:0003935">
    <property type="term" value="F:GTP cyclohydrolase II activity"/>
    <property type="evidence" value="ECO:0007669"/>
    <property type="project" value="UniProtKB-UniRule"/>
</dbReference>
<evidence type="ECO:0000256" key="9">
    <source>
        <dbReference type="ARBA" id="ARBA00023134"/>
    </source>
</evidence>
<evidence type="ECO:0000256" key="10">
    <source>
        <dbReference type="ARBA" id="ARBA00049295"/>
    </source>
</evidence>
<dbReference type="CDD" id="cd00641">
    <property type="entry name" value="GTP_cyclohydro2"/>
    <property type="match status" value="1"/>
</dbReference>
<evidence type="ECO:0000313" key="13">
    <source>
        <dbReference type="EMBL" id="GGF32342.1"/>
    </source>
</evidence>
<feature type="binding site" evidence="11">
    <location>
        <position position="334"/>
    </location>
    <ligand>
        <name>GTP</name>
        <dbReference type="ChEBI" id="CHEBI:37565"/>
    </ligand>
</feature>
<comment type="catalytic activity">
    <reaction evidence="10 11">
        <text>GTP + 4 H2O = 2,5-diamino-6-hydroxy-4-(5-phosphoribosylamino)-pyrimidine + formate + 2 phosphate + 3 H(+)</text>
        <dbReference type="Rhea" id="RHEA:23704"/>
        <dbReference type="ChEBI" id="CHEBI:15377"/>
        <dbReference type="ChEBI" id="CHEBI:15378"/>
        <dbReference type="ChEBI" id="CHEBI:15740"/>
        <dbReference type="ChEBI" id="CHEBI:37565"/>
        <dbReference type="ChEBI" id="CHEBI:43474"/>
        <dbReference type="ChEBI" id="CHEBI:58614"/>
        <dbReference type="EC" id="3.5.4.25"/>
    </reaction>
</comment>
<dbReference type="EMBL" id="BMJQ01000012">
    <property type="protein sequence ID" value="GGF32342.1"/>
    <property type="molecule type" value="Genomic_DNA"/>
</dbReference>
<sequence length="374" mass="40264">MAKTGQEQRVLPPHEVNRAVADLRRGDVVLLSDGSHAALIQAAEAIDDEGLARAAALTRARPVLATTLRRAITLDLAPDQDSAGRTVELLPPADASAVFLRELADPTVVREVSAAPIGVTQTEPDSLTAGAIELAKLARLLPAIVCFPIPPREGALIARREGIIEVGLTQVFDHRTVLAKTLRRVAEASVPLVDAEDTRVIAFRPDDGGTDHLAIMIGEPKGPAPVLARIHSECFTGDLLGSLRCDCGDQLRGAIRAISEAGGGVVIYLAQEGRGIGLVNKLRAYKLQDTGFDTVDANLQLGFESDERVYQPAAEILRQLGFDKVRLMTNNPEKVKALAQHDIEIVERVPHVFASNDHNRGYLETKAKRSGHLF</sequence>
<dbReference type="Gene3D" id="3.40.50.10990">
    <property type="entry name" value="GTP cyclohydrolase II"/>
    <property type="match status" value="1"/>
</dbReference>
<gene>
    <name evidence="11" type="primary">ribA</name>
    <name evidence="13" type="ORF">GCM10011611_43180</name>
</gene>
<dbReference type="GO" id="GO:0005829">
    <property type="term" value="C:cytosol"/>
    <property type="evidence" value="ECO:0007669"/>
    <property type="project" value="TreeGrafter"/>
</dbReference>
<dbReference type="AlphaFoldDB" id="A0A8J2YWH8"/>
<reference evidence="13" key="1">
    <citation type="journal article" date="2014" name="Int. J. Syst. Evol. Microbiol.">
        <title>Complete genome sequence of Corynebacterium casei LMG S-19264T (=DSM 44701T), isolated from a smear-ripened cheese.</title>
        <authorList>
            <consortium name="US DOE Joint Genome Institute (JGI-PGF)"/>
            <person name="Walter F."/>
            <person name="Albersmeier A."/>
            <person name="Kalinowski J."/>
            <person name="Ruckert C."/>
        </authorList>
    </citation>
    <scope>NUCLEOTIDE SEQUENCE</scope>
    <source>
        <strain evidence="13">CGMCC 1.15725</strain>
    </source>
</reference>
<comment type="similarity">
    <text evidence="2">In the N-terminal section; belongs to the DHBP synthase family.</text>
</comment>
<feature type="binding site" evidence="11">
    <location>
        <position position="329"/>
    </location>
    <ligand>
        <name>GTP</name>
        <dbReference type="ChEBI" id="CHEBI:37565"/>
    </ligand>
</feature>
<feature type="binding site" evidence="11">
    <location>
        <position position="250"/>
    </location>
    <ligand>
        <name>GTP</name>
        <dbReference type="ChEBI" id="CHEBI:37565"/>
    </ligand>
</feature>
<dbReference type="RefSeq" id="WP_189049661.1">
    <property type="nucleotide sequence ID" value="NZ_BMJQ01000012.1"/>
</dbReference>
<evidence type="ECO:0000256" key="2">
    <source>
        <dbReference type="ARBA" id="ARBA00005520"/>
    </source>
</evidence>
<dbReference type="Pfam" id="PF00925">
    <property type="entry name" value="GTP_cyclohydro2"/>
    <property type="match status" value="1"/>
</dbReference>
<dbReference type="FunFam" id="3.40.50.10990:FF:000002">
    <property type="entry name" value="GTP cyclohydrolase-2"/>
    <property type="match status" value="1"/>
</dbReference>
<comment type="pathway">
    <text evidence="1 11">Cofactor biosynthesis; riboflavin biosynthesis; 5-amino-6-(D-ribitylamino)uracil from GTP: step 1/4.</text>
</comment>
<feature type="binding site" evidence="11">
    <location>
        <begin position="229"/>
        <end position="233"/>
    </location>
    <ligand>
        <name>GTP</name>
        <dbReference type="ChEBI" id="CHEBI:37565"/>
    </ligand>
</feature>
<feature type="active site" description="Proton acceptor" evidence="11">
    <location>
        <position position="306"/>
    </location>
</feature>
<dbReference type="GO" id="GO:0009231">
    <property type="term" value="P:riboflavin biosynthetic process"/>
    <property type="evidence" value="ECO:0007669"/>
    <property type="project" value="UniProtKB-UniRule"/>
</dbReference>
<dbReference type="InterPro" id="IPR000926">
    <property type="entry name" value="RibA"/>
</dbReference>
<dbReference type="HAMAP" id="MF_00179">
    <property type="entry name" value="RibA"/>
    <property type="match status" value="1"/>
</dbReference>
<comment type="caution">
    <text evidence="13">The sequence shown here is derived from an EMBL/GenBank/DDBJ whole genome shotgun (WGS) entry which is preliminary data.</text>
</comment>
<feature type="domain" description="GTP cyclohydrolase II" evidence="12">
    <location>
        <begin position="184"/>
        <end position="350"/>
    </location>
</feature>
<dbReference type="SUPFAM" id="SSF55821">
    <property type="entry name" value="YrdC/RibB"/>
    <property type="match status" value="1"/>
</dbReference>
<keyword evidence="5 11" id="KW-0479">Metal-binding</keyword>
<name>A0A8J2YWH8_9PROT</name>
<evidence type="ECO:0000256" key="11">
    <source>
        <dbReference type="HAMAP-Rule" id="MF_00179"/>
    </source>
</evidence>
<dbReference type="InterPro" id="IPR017945">
    <property type="entry name" value="DHBP_synth_RibB-like_a/b_dom"/>
</dbReference>
<evidence type="ECO:0000256" key="1">
    <source>
        <dbReference type="ARBA" id="ARBA00004853"/>
    </source>
</evidence>
<protein>
    <recommendedName>
        <fullName evidence="11">GTP cyclohydrolase-2</fullName>
        <ecNumber evidence="11">3.5.4.25</ecNumber>
    </recommendedName>
    <alternativeName>
        <fullName evidence="11">GTP cyclohydrolase II</fullName>
    </alternativeName>
</protein>
<dbReference type="SUPFAM" id="SSF142695">
    <property type="entry name" value="RibA-like"/>
    <property type="match status" value="1"/>
</dbReference>
<dbReference type="PANTHER" id="PTHR21327">
    <property type="entry name" value="GTP CYCLOHYDROLASE II-RELATED"/>
    <property type="match status" value="1"/>
</dbReference>
<organism evidence="13 14">
    <name type="scientific">Aliidongia dinghuensis</name>
    <dbReference type="NCBI Taxonomy" id="1867774"/>
    <lineage>
        <taxon>Bacteria</taxon>
        <taxon>Pseudomonadati</taxon>
        <taxon>Pseudomonadota</taxon>
        <taxon>Alphaproteobacteria</taxon>
        <taxon>Rhodospirillales</taxon>
        <taxon>Dongiaceae</taxon>
        <taxon>Aliidongia</taxon>
    </lineage>
</organism>
<comment type="cofactor">
    <cofactor evidence="11">
        <name>Zn(2+)</name>
        <dbReference type="ChEBI" id="CHEBI:29105"/>
    </cofactor>
    <text evidence="11">Binds 1 zinc ion per subunit.</text>
</comment>
<keyword evidence="4 11" id="KW-0686">Riboflavin biosynthesis</keyword>
<keyword evidence="9 11" id="KW-0342">GTP-binding</keyword>
<evidence type="ECO:0000256" key="6">
    <source>
        <dbReference type="ARBA" id="ARBA00022741"/>
    </source>
</evidence>
<dbReference type="NCBIfam" id="TIGR00505">
    <property type="entry name" value="ribA"/>
    <property type="match status" value="1"/>
</dbReference>
<dbReference type="EC" id="3.5.4.25" evidence="11"/>
<feature type="binding site" evidence="11">
    <location>
        <position position="294"/>
    </location>
    <ligand>
        <name>GTP</name>
        <dbReference type="ChEBI" id="CHEBI:37565"/>
    </ligand>
</feature>
<evidence type="ECO:0000256" key="4">
    <source>
        <dbReference type="ARBA" id="ARBA00022619"/>
    </source>
</evidence>
<comment type="similarity">
    <text evidence="11">Belongs to the GTP cyclohydrolase II family.</text>
</comment>
<feature type="binding site" evidence="11">
    <location>
        <position position="234"/>
    </location>
    <ligand>
        <name>Zn(2+)</name>
        <dbReference type="ChEBI" id="CHEBI:29105"/>
        <note>catalytic</note>
    </ligand>
</feature>
<comment type="similarity">
    <text evidence="3">In the C-terminal section; belongs to the GTP cyclohydrolase II family.</text>
</comment>
<evidence type="ECO:0000256" key="3">
    <source>
        <dbReference type="ARBA" id="ARBA00008976"/>
    </source>
</evidence>
<dbReference type="GO" id="GO:0008270">
    <property type="term" value="F:zinc ion binding"/>
    <property type="evidence" value="ECO:0007669"/>
    <property type="project" value="UniProtKB-UniRule"/>
</dbReference>
<evidence type="ECO:0000256" key="5">
    <source>
        <dbReference type="ARBA" id="ARBA00022723"/>
    </source>
</evidence>
<dbReference type="Proteomes" id="UP000646365">
    <property type="component" value="Unassembled WGS sequence"/>
</dbReference>
<keyword evidence="8 11" id="KW-0862">Zinc</keyword>
<keyword evidence="6 11" id="KW-0547">Nucleotide-binding</keyword>
<dbReference type="GO" id="GO:0005525">
    <property type="term" value="F:GTP binding"/>
    <property type="evidence" value="ECO:0007669"/>
    <property type="project" value="UniProtKB-KW"/>
</dbReference>
<evidence type="ECO:0000256" key="7">
    <source>
        <dbReference type="ARBA" id="ARBA00022801"/>
    </source>
</evidence>
<feature type="active site" description="Nucleophile" evidence="11">
    <location>
        <position position="308"/>
    </location>
</feature>
<evidence type="ECO:0000313" key="14">
    <source>
        <dbReference type="Proteomes" id="UP000646365"/>
    </source>
</evidence>
<proteinExistence type="inferred from homology"/>
<keyword evidence="14" id="KW-1185">Reference proteome</keyword>
<reference evidence="13" key="2">
    <citation type="submission" date="2020-09" db="EMBL/GenBank/DDBJ databases">
        <authorList>
            <person name="Sun Q."/>
            <person name="Zhou Y."/>
        </authorList>
    </citation>
    <scope>NUCLEOTIDE SEQUENCE</scope>
    <source>
        <strain evidence="13">CGMCC 1.15725</strain>
    </source>
</reference>
<dbReference type="UniPathway" id="UPA00275">
    <property type="reaction ID" value="UER00400"/>
</dbReference>
<feature type="binding site" evidence="11">
    <location>
        <begin position="272"/>
        <end position="274"/>
    </location>
    <ligand>
        <name>GTP</name>
        <dbReference type="ChEBI" id="CHEBI:37565"/>
    </ligand>
</feature>
<evidence type="ECO:0000259" key="12">
    <source>
        <dbReference type="Pfam" id="PF00925"/>
    </source>
</evidence>
<dbReference type="PANTHER" id="PTHR21327:SF18">
    <property type="entry name" value="3,4-DIHYDROXY-2-BUTANONE 4-PHOSPHATE SYNTHASE"/>
    <property type="match status" value="1"/>
</dbReference>
<dbReference type="InterPro" id="IPR032677">
    <property type="entry name" value="GTP_cyclohydro_II"/>
</dbReference>
<dbReference type="InterPro" id="IPR036144">
    <property type="entry name" value="RibA-like_sf"/>
</dbReference>
<evidence type="ECO:0000256" key="8">
    <source>
        <dbReference type="ARBA" id="ARBA00022833"/>
    </source>
</evidence>
<keyword evidence="7 11" id="KW-0378">Hydrolase</keyword>